<keyword evidence="2" id="KW-0548">Nucleotidyltransferase</keyword>
<keyword evidence="3" id="KW-0693">Viral RNA replication</keyword>
<dbReference type="InterPro" id="IPR007094">
    <property type="entry name" value="RNA-dir_pol_PSvirus"/>
</dbReference>
<organism evidence="6">
    <name type="scientific">Betsystermes virus</name>
    <dbReference type="NCBI Taxonomy" id="2796579"/>
    <lineage>
        <taxon>Viruses</taxon>
        <taxon>Riboviria</taxon>
    </lineage>
</organism>
<evidence type="ECO:0000313" key="6">
    <source>
        <dbReference type="EMBL" id="QQM16293.1"/>
    </source>
</evidence>
<dbReference type="PROSITE" id="PS50507">
    <property type="entry name" value="RDRP_SSRNA_POS"/>
    <property type="match status" value="1"/>
</dbReference>
<name>A0A7T7K8S5_9VIRU</name>
<sequence>MNTSPSEPGGNTAITREKAKSSSSVRVGKSIRSVLHLLMKAGQIADSNSLLRLHRWLTREANGSNVDLRSPFFSAKTEEKGKSVRIYKPRDEIIRGMWEVMKSVDLKDLPVKFRELIITTEESQASSIGPQSPYLPFNLDMEDKISAVYSDKPRSDKLNDRALQRAIDRVSSLLPSQSIGMTPIEVAINASRVNPRDIDDEGMDVTTNSGLPYVKSPWKPTSTQDNLSRRDSQLAYEEILSRSANMLESLKQGIPYELWAIAAKRLTQKGSDWRKGKGYEKRKRLVIALEKCEPVIWKTFTPKLLYDLSHAHVEFCALLDLPRIDEVMQTILSKATGEGRTVLGGDYSGYDASLPPWLIQVAGDIIGNWVAGGQTIVSTLTNSMINCVNLVTPNRIWRAQPSSMKSGSGGTNLLDSVCNLVVIYYGEEIGNYKVQNCAVQGDDFVVDAIGIDPVNMSEVASLFGLNAHPDKQMFEFGALSFLQKLHFHGYIGGVASVMRTLGSILSYEKLMVNPKLWNSSADIIRARQQLDNCVFNPFYESLIGYVKEGDRYNLGGQASPKELLEAAGPAGLTILHQAYGALSKTVSEGVDVRDQFKISAVNRVLKGEVVPPLGSQERFIFAYGKRA</sequence>
<reference evidence="6" key="2">
    <citation type="submission" date="2020-09" db="EMBL/GenBank/DDBJ databases">
        <authorList>
            <person name="Le Lay C."/>
            <person name="Shi M."/>
            <person name="Bucek A."/>
            <person name="Bourguignon T."/>
            <person name="Lo N."/>
            <person name="Holmes E.C."/>
        </authorList>
    </citation>
    <scope>NUCLEOTIDE SEQUENCE</scope>
    <source>
        <strain evidence="6">4v_16</strain>
    </source>
</reference>
<keyword evidence="1" id="KW-0808">Transferase</keyword>
<dbReference type="EMBL" id="MW052097">
    <property type="protein sequence ID" value="QQM16293.1"/>
    <property type="molecule type" value="Genomic_RNA"/>
</dbReference>
<evidence type="ECO:0000256" key="2">
    <source>
        <dbReference type="ARBA" id="ARBA00022695"/>
    </source>
</evidence>
<evidence type="ECO:0000256" key="3">
    <source>
        <dbReference type="ARBA" id="ARBA00022953"/>
    </source>
</evidence>
<dbReference type="GO" id="GO:0003968">
    <property type="term" value="F:RNA-directed RNA polymerase activity"/>
    <property type="evidence" value="ECO:0007669"/>
    <property type="project" value="InterPro"/>
</dbReference>
<dbReference type="GO" id="GO:0003723">
    <property type="term" value="F:RNA binding"/>
    <property type="evidence" value="ECO:0007669"/>
    <property type="project" value="InterPro"/>
</dbReference>
<dbReference type="Pfam" id="PF00680">
    <property type="entry name" value="RdRP_1"/>
    <property type="match status" value="1"/>
</dbReference>
<feature type="domain" description="RdRp catalytic" evidence="5">
    <location>
        <begin position="340"/>
        <end position="456"/>
    </location>
</feature>
<evidence type="ECO:0000259" key="5">
    <source>
        <dbReference type="PROSITE" id="PS50507"/>
    </source>
</evidence>
<evidence type="ECO:0000256" key="1">
    <source>
        <dbReference type="ARBA" id="ARBA00022679"/>
    </source>
</evidence>
<dbReference type="GO" id="GO:0039694">
    <property type="term" value="P:viral RNA genome replication"/>
    <property type="evidence" value="ECO:0007669"/>
    <property type="project" value="InterPro"/>
</dbReference>
<feature type="region of interest" description="Disordered" evidence="4">
    <location>
        <begin position="1"/>
        <end position="21"/>
    </location>
</feature>
<protein>
    <submittedName>
        <fullName evidence="6">Putative replicase</fullName>
    </submittedName>
</protein>
<dbReference type="InterPro" id="IPR043502">
    <property type="entry name" value="DNA/RNA_pol_sf"/>
</dbReference>
<reference evidence="6" key="1">
    <citation type="journal article" date="2020" name="Viruses">
        <title>Unmapped RNA Virus Diversity in Termites and their Symbionts.</title>
        <authorList>
            <person name="Lay C.L."/>
            <person name="Shi M."/>
            <person name="Bucek A."/>
            <person name="Bourguignon T."/>
            <person name="Lo N."/>
            <person name="Holmes E.C."/>
        </authorList>
    </citation>
    <scope>NUCLEOTIDE SEQUENCE</scope>
    <source>
        <strain evidence="6">4v_16</strain>
    </source>
</reference>
<dbReference type="GO" id="GO:0006351">
    <property type="term" value="P:DNA-templated transcription"/>
    <property type="evidence" value="ECO:0007669"/>
    <property type="project" value="InterPro"/>
</dbReference>
<dbReference type="SUPFAM" id="SSF56672">
    <property type="entry name" value="DNA/RNA polymerases"/>
    <property type="match status" value="1"/>
</dbReference>
<proteinExistence type="predicted"/>
<evidence type="ECO:0000256" key="4">
    <source>
        <dbReference type="SAM" id="MobiDB-lite"/>
    </source>
</evidence>
<accession>A0A7T7K8S5</accession>
<dbReference type="InterPro" id="IPR001205">
    <property type="entry name" value="RNA-dir_pol_C"/>
</dbReference>